<name>A0A0C3DA70_9AGAM</name>
<accession>A0A0C3DA70</accession>
<proteinExistence type="predicted"/>
<sequence length="75" mass="8649">EDPSAVYTFDGERGAPRSELCREAPSVRQDKRKDCVVLDMYSTQLFEAMQKYGFYCALPSDPTRTHMVCRKIPQK</sequence>
<dbReference type="AlphaFoldDB" id="A0A0C3DA70"/>
<keyword evidence="2" id="KW-1185">Reference proteome</keyword>
<protein>
    <submittedName>
        <fullName evidence="1">Uncharacterized protein</fullName>
    </submittedName>
</protein>
<dbReference type="OrthoDB" id="5277092at2759"/>
<evidence type="ECO:0000313" key="1">
    <source>
        <dbReference type="EMBL" id="KIM57600.1"/>
    </source>
</evidence>
<dbReference type="InParanoid" id="A0A0C3DA70"/>
<evidence type="ECO:0000313" key="2">
    <source>
        <dbReference type="Proteomes" id="UP000053989"/>
    </source>
</evidence>
<dbReference type="HOGENOM" id="CLU_150191_1_0_1"/>
<organism evidence="1 2">
    <name type="scientific">Scleroderma citrinum Foug A</name>
    <dbReference type="NCBI Taxonomy" id="1036808"/>
    <lineage>
        <taxon>Eukaryota</taxon>
        <taxon>Fungi</taxon>
        <taxon>Dikarya</taxon>
        <taxon>Basidiomycota</taxon>
        <taxon>Agaricomycotina</taxon>
        <taxon>Agaricomycetes</taxon>
        <taxon>Agaricomycetidae</taxon>
        <taxon>Boletales</taxon>
        <taxon>Sclerodermatineae</taxon>
        <taxon>Sclerodermataceae</taxon>
        <taxon>Scleroderma</taxon>
    </lineage>
</organism>
<dbReference type="EMBL" id="KN822098">
    <property type="protein sequence ID" value="KIM57600.1"/>
    <property type="molecule type" value="Genomic_DNA"/>
</dbReference>
<dbReference type="Proteomes" id="UP000053989">
    <property type="component" value="Unassembled WGS sequence"/>
</dbReference>
<reference evidence="1 2" key="1">
    <citation type="submission" date="2014-04" db="EMBL/GenBank/DDBJ databases">
        <authorList>
            <consortium name="DOE Joint Genome Institute"/>
            <person name="Kuo A."/>
            <person name="Kohler A."/>
            <person name="Nagy L.G."/>
            <person name="Floudas D."/>
            <person name="Copeland A."/>
            <person name="Barry K.W."/>
            <person name="Cichocki N."/>
            <person name="Veneault-Fourrey C."/>
            <person name="LaButti K."/>
            <person name="Lindquist E.A."/>
            <person name="Lipzen A."/>
            <person name="Lundell T."/>
            <person name="Morin E."/>
            <person name="Murat C."/>
            <person name="Sun H."/>
            <person name="Tunlid A."/>
            <person name="Henrissat B."/>
            <person name="Grigoriev I.V."/>
            <person name="Hibbett D.S."/>
            <person name="Martin F."/>
            <person name="Nordberg H.P."/>
            <person name="Cantor M.N."/>
            <person name="Hua S.X."/>
        </authorList>
    </citation>
    <scope>NUCLEOTIDE SEQUENCE [LARGE SCALE GENOMIC DNA]</scope>
    <source>
        <strain evidence="1 2">Foug A</strain>
    </source>
</reference>
<reference evidence="2" key="2">
    <citation type="submission" date="2015-01" db="EMBL/GenBank/DDBJ databases">
        <title>Evolutionary Origins and Diversification of the Mycorrhizal Mutualists.</title>
        <authorList>
            <consortium name="DOE Joint Genome Institute"/>
            <consortium name="Mycorrhizal Genomics Consortium"/>
            <person name="Kohler A."/>
            <person name="Kuo A."/>
            <person name="Nagy L.G."/>
            <person name="Floudas D."/>
            <person name="Copeland A."/>
            <person name="Barry K.W."/>
            <person name="Cichocki N."/>
            <person name="Veneault-Fourrey C."/>
            <person name="LaButti K."/>
            <person name="Lindquist E.A."/>
            <person name="Lipzen A."/>
            <person name="Lundell T."/>
            <person name="Morin E."/>
            <person name="Murat C."/>
            <person name="Riley R."/>
            <person name="Ohm R."/>
            <person name="Sun H."/>
            <person name="Tunlid A."/>
            <person name="Henrissat B."/>
            <person name="Grigoriev I.V."/>
            <person name="Hibbett D.S."/>
            <person name="Martin F."/>
        </authorList>
    </citation>
    <scope>NUCLEOTIDE SEQUENCE [LARGE SCALE GENOMIC DNA]</scope>
    <source>
        <strain evidence="2">Foug A</strain>
    </source>
</reference>
<feature type="non-terminal residue" evidence="1">
    <location>
        <position position="1"/>
    </location>
</feature>
<gene>
    <name evidence="1" type="ORF">SCLCIDRAFT_130116</name>
</gene>